<evidence type="ECO:0000256" key="1">
    <source>
        <dbReference type="ARBA" id="ARBA00000085"/>
    </source>
</evidence>
<dbReference type="InterPro" id="IPR003661">
    <property type="entry name" value="HisK_dim/P_dom"/>
</dbReference>
<dbReference type="InterPro" id="IPR003594">
    <property type="entry name" value="HATPase_dom"/>
</dbReference>
<dbReference type="Gene3D" id="1.10.287.130">
    <property type="match status" value="1"/>
</dbReference>
<keyword evidence="5" id="KW-0808">Transferase</keyword>
<evidence type="ECO:0000313" key="13">
    <source>
        <dbReference type="EMBL" id="GEO41468.1"/>
    </source>
</evidence>
<keyword evidence="7" id="KW-0418">Kinase</keyword>
<protein>
    <recommendedName>
        <fullName evidence="3">histidine kinase</fullName>
        <ecNumber evidence="3">2.7.13.3</ecNumber>
    </recommendedName>
</protein>
<organism evidence="13 14">
    <name type="scientific">Skermanella aerolata</name>
    <dbReference type="NCBI Taxonomy" id="393310"/>
    <lineage>
        <taxon>Bacteria</taxon>
        <taxon>Pseudomonadati</taxon>
        <taxon>Pseudomonadota</taxon>
        <taxon>Alphaproteobacteria</taxon>
        <taxon>Rhodospirillales</taxon>
        <taxon>Azospirillaceae</taxon>
        <taxon>Skermanella</taxon>
    </lineage>
</organism>
<dbReference type="InterPro" id="IPR005467">
    <property type="entry name" value="His_kinase_dom"/>
</dbReference>
<dbReference type="EC" id="2.7.13.3" evidence="3"/>
<keyword evidence="11" id="KW-1133">Transmembrane helix</keyword>
<dbReference type="PANTHER" id="PTHR43711:SF26">
    <property type="entry name" value="SENSOR HISTIDINE KINASE RCSC"/>
    <property type="match status" value="1"/>
</dbReference>
<dbReference type="Gene3D" id="3.30.565.10">
    <property type="entry name" value="Histidine kinase-like ATPase, C-terminal domain"/>
    <property type="match status" value="1"/>
</dbReference>
<evidence type="ECO:0000256" key="4">
    <source>
        <dbReference type="ARBA" id="ARBA00022553"/>
    </source>
</evidence>
<dbReference type="CDD" id="cd16922">
    <property type="entry name" value="HATPase_EvgS-ArcB-TorS-like"/>
    <property type="match status" value="1"/>
</dbReference>
<dbReference type="InterPro" id="IPR036890">
    <property type="entry name" value="HATPase_C_sf"/>
</dbReference>
<dbReference type="FunFam" id="3.30.565.10:FF:000006">
    <property type="entry name" value="Sensor histidine kinase WalK"/>
    <property type="match status" value="1"/>
</dbReference>
<dbReference type="Pfam" id="PF02518">
    <property type="entry name" value="HATPase_c"/>
    <property type="match status" value="1"/>
</dbReference>
<dbReference type="Proteomes" id="UP000321523">
    <property type="component" value="Unassembled WGS sequence"/>
</dbReference>
<keyword evidence="8" id="KW-0067">ATP-binding</keyword>
<comment type="caution">
    <text evidence="13">The sequence shown here is derived from an EMBL/GenBank/DDBJ whole genome shotgun (WGS) entry which is preliminary data.</text>
</comment>
<evidence type="ECO:0000313" key="14">
    <source>
        <dbReference type="Proteomes" id="UP000321523"/>
    </source>
</evidence>
<accession>A0A512DYB7</accession>
<keyword evidence="11" id="KW-0812">Transmembrane</keyword>
<dbReference type="AlphaFoldDB" id="A0A512DYB7"/>
<dbReference type="SUPFAM" id="SSF55874">
    <property type="entry name" value="ATPase domain of HSP90 chaperone/DNA topoisomerase II/histidine kinase"/>
    <property type="match status" value="1"/>
</dbReference>
<evidence type="ECO:0000256" key="3">
    <source>
        <dbReference type="ARBA" id="ARBA00012438"/>
    </source>
</evidence>
<evidence type="ECO:0000256" key="5">
    <source>
        <dbReference type="ARBA" id="ARBA00022679"/>
    </source>
</evidence>
<feature type="transmembrane region" description="Helical" evidence="11">
    <location>
        <begin position="181"/>
        <end position="199"/>
    </location>
</feature>
<gene>
    <name evidence="13" type="ORF">SAE02_56160</name>
</gene>
<evidence type="ECO:0000256" key="8">
    <source>
        <dbReference type="ARBA" id="ARBA00022840"/>
    </source>
</evidence>
<dbReference type="PRINTS" id="PR00344">
    <property type="entry name" value="BCTRLSENSOR"/>
</dbReference>
<dbReference type="FunFam" id="1.10.287.130:FF:000038">
    <property type="entry name" value="Sensory transduction histidine kinase"/>
    <property type="match status" value="1"/>
</dbReference>
<proteinExistence type="predicted"/>
<dbReference type="InterPro" id="IPR050736">
    <property type="entry name" value="Sensor_HK_Regulatory"/>
</dbReference>
<dbReference type="InterPro" id="IPR004358">
    <property type="entry name" value="Sig_transdc_His_kin-like_C"/>
</dbReference>
<dbReference type="SMART" id="SM00388">
    <property type="entry name" value="HisKA"/>
    <property type="match status" value="1"/>
</dbReference>
<name>A0A512DYB7_9PROT</name>
<dbReference type="OrthoDB" id="7179697at2"/>
<keyword evidence="6" id="KW-0547">Nucleotide-binding</keyword>
<dbReference type="Pfam" id="PF00512">
    <property type="entry name" value="HisKA"/>
    <property type="match status" value="1"/>
</dbReference>
<evidence type="ECO:0000256" key="9">
    <source>
        <dbReference type="ARBA" id="ARBA00023012"/>
    </source>
</evidence>
<reference evidence="13 14" key="1">
    <citation type="submission" date="2019-07" db="EMBL/GenBank/DDBJ databases">
        <title>Whole genome shotgun sequence of Skermanella aerolata NBRC 106429.</title>
        <authorList>
            <person name="Hosoyama A."/>
            <person name="Uohara A."/>
            <person name="Ohji S."/>
            <person name="Ichikawa N."/>
        </authorList>
    </citation>
    <scope>NUCLEOTIDE SEQUENCE [LARGE SCALE GENOMIC DNA]</scope>
    <source>
        <strain evidence="13 14">NBRC 106429</strain>
    </source>
</reference>
<keyword evidence="14" id="KW-1185">Reference proteome</keyword>
<comment type="catalytic activity">
    <reaction evidence="1">
        <text>ATP + protein L-histidine = ADP + protein N-phospho-L-histidine.</text>
        <dbReference type="EC" id="2.7.13.3"/>
    </reaction>
</comment>
<evidence type="ECO:0000256" key="7">
    <source>
        <dbReference type="ARBA" id="ARBA00022777"/>
    </source>
</evidence>
<comment type="subcellular location">
    <subcellularLocation>
        <location evidence="2">Membrane</location>
    </subcellularLocation>
</comment>
<dbReference type="GO" id="GO:0016020">
    <property type="term" value="C:membrane"/>
    <property type="evidence" value="ECO:0007669"/>
    <property type="project" value="UniProtKB-SubCell"/>
</dbReference>
<dbReference type="GO" id="GO:0005524">
    <property type="term" value="F:ATP binding"/>
    <property type="evidence" value="ECO:0007669"/>
    <property type="project" value="UniProtKB-KW"/>
</dbReference>
<dbReference type="PANTHER" id="PTHR43711">
    <property type="entry name" value="TWO-COMPONENT HISTIDINE KINASE"/>
    <property type="match status" value="1"/>
</dbReference>
<dbReference type="SMART" id="SM00387">
    <property type="entry name" value="HATPase_c"/>
    <property type="match status" value="1"/>
</dbReference>
<evidence type="ECO:0000256" key="11">
    <source>
        <dbReference type="SAM" id="Phobius"/>
    </source>
</evidence>
<evidence type="ECO:0000256" key="10">
    <source>
        <dbReference type="ARBA" id="ARBA00023136"/>
    </source>
</evidence>
<dbReference type="InterPro" id="IPR036097">
    <property type="entry name" value="HisK_dim/P_sf"/>
</dbReference>
<dbReference type="GO" id="GO:0000155">
    <property type="term" value="F:phosphorelay sensor kinase activity"/>
    <property type="evidence" value="ECO:0007669"/>
    <property type="project" value="InterPro"/>
</dbReference>
<evidence type="ECO:0000256" key="6">
    <source>
        <dbReference type="ARBA" id="ARBA00022741"/>
    </source>
</evidence>
<dbReference type="EMBL" id="BJYZ01000028">
    <property type="protein sequence ID" value="GEO41468.1"/>
    <property type="molecule type" value="Genomic_DNA"/>
</dbReference>
<sequence>MLTGKRIMDLGKLVWTISFLLVLLSSPLLVFDLIAIQRSVEIASGADIWYDGQMSADLLRLQVAVREIEADSPPEVFEEVRLRLDNAFNRLNSLPEPGSSAWHTQGISREGELSSIRVQLDAIDHNLKLMETDPRAFRALADQEVRNAIVSQRKVSLQVQDRQNEVIGSMQSQVSAFKIKLMGYGVGFVVLVLALAWLMRRHMQSESRLRGTNQQLLELTDNLVVARDAALRSSQAKSNFLANVSHELRTPLNAILGFSEALASGIFGRLGERQAEYIGDIHLSGKRLLALINDILDLSKLEAGKMEMREELVDLSRVAADAVRDLREASRAADVAIELDLPPTLSVLGDQLRLRQVLDNLLSNSVKFTPPGGLIGLSVKRQPDGGTMIVVTDTGVGIPSDDLARVFQPFEQSDSHLARKAQGTGLGLPLVRQLVERHGGTVRMSSETGVGTEVVIELPAERTLRTDYVRSIG</sequence>
<evidence type="ECO:0000259" key="12">
    <source>
        <dbReference type="PROSITE" id="PS50109"/>
    </source>
</evidence>
<evidence type="ECO:0000256" key="2">
    <source>
        <dbReference type="ARBA" id="ARBA00004370"/>
    </source>
</evidence>
<keyword evidence="10 11" id="KW-0472">Membrane</keyword>
<dbReference type="SUPFAM" id="SSF47384">
    <property type="entry name" value="Homodimeric domain of signal transducing histidine kinase"/>
    <property type="match status" value="1"/>
</dbReference>
<feature type="domain" description="Histidine kinase" evidence="12">
    <location>
        <begin position="243"/>
        <end position="462"/>
    </location>
</feature>
<keyword evidence="9" id="KW-0902">Two-component regulatory system</keyword>
<dbReference type="CDD" id="cd00082">
    <property type="entry name" value="HisKA"/>
    <property type="match status" value="1"/>
</dbReference>
<dbReference type="PROSITE" id="PS50109">
    <property type="entry name" value="HIS_KIN"/>
    <property type="match status" value="1"/>
</dbReference>
<keyword evidence="4" id="KW-0597">Phosphoprotein</keyword>